<gene>
    <name evidence="3" type="ORF">SAMN05444716_103665</name>
</gene>
<dbReference type="AlphaFoldDB" id="A0A1I6S311"/>
<evidence type="ECO:0000313" key="4">
    <source>
        <dbReference type="Proteomes" id="UP000198873"/>
    </source>
</evidence>
<organism evidence="3 4">
    <name type="scientific">Streptomyces harbinensis</name>
    <dbReference type="NCBI Taxonomy" id="1176198"/>
    <lineage>
        <taxon>Bacteria</taxon>
        <taxon>Bacillati</taxon>
        <taxon>Actinomycetota</taxon>
        <taxon>Actinomycetes</taxon>
        <taxon>Kitasatosporales</taxon>
        <taxon>Streptomycetaceae</taxon>
        <taxon>Streptomyces</taxon>
    </lineage>
</organism>
<name>A0A1I6S311_9ACTN</name>
<dbReference type="RefSeq" id="WP_093842901.1">
    <property type="nucleotide sequence ID" value="NZ_FPAB01000003.1"/>
</dbReference>
<dbReference type="EMBL" id="FPAB01000003">
    <property type="protein sequence ID" value="SFS71118.1"/>
    <property type="molecule type" value="Genomic_DNA"/>
</dbReference>
<dbReference type="GO" id="GO:0000166">
    <property type="term" value="F:nucleotide binding"/>
    <property type="evidence" value="ECO:0007669"/>
    <property type="project" value="InterPro"/>
</dbReference>
<keyword evidence="1" id="KW-0560">Oxidoreductase</keyword>
<dbReference type="InterPro" id="IPR036291">
    <property type="entry name" value="NAD(P)-bd_dom_sf"/>
</dbReference>
<dbReference type="STRING" id="1176198.SAMN05444716_103665"/>
<feature type="domain" description="Gfo/Idh/MocA-like oxidoreductase N-terminal" evidence="2">
    <location>
        <begin position="9"/>
        <end position="129"/>
    </location>
</feature>
<reference evidence="4" key="1">
    <citation type="submission" date="2016-10" db="EMBL/GenBank/DDBJ databases">
        <authorList>
            <person name="Varghese N."/>
            <person name="Submissions S."/>
        </authorList>
    </citation>
    <scope>NUCLEOTIDE SEQUENCE [LARGE SCALE GENOMIC DNA]</scope>
    <source>
        <strain evidence="4">CGMCC 4.7047</strain>
    </source>
</reference>
<dbReference type="Pfam" id="PF01408">
    <property type="entry name" value="GFO_IDH_MocA"/>
    <property type="match status" value="1"/>
</dbReference>
<dbReference type="Gene3D" id="3.40.50.720">
    <property type="entry name" value="NAD(P)-binding Rossmann-like Domain"/>
    <property type="match status" value="1"/>
</dbReference>
<dbReference type="GO" id="GO:0016491">
    <property type="term" value="F:oxidoreductase activity"/>
    <property type="evidence" value="ECO:0007669"/>
    <property type="project" value="UniProtKB-KW"/>
</dbReference>
<accession>A0A1I6S311</accession>
<dbReference type="InterPro" id="IPR000683">
    <property type="entry name" value="Gfo/Idh/MocA-like_OxRdtase_N"/>
</dbReference>
<evidence type="ECO:0000313" key="3">
    <source>
        <dbReference type="EMBL" id="SFS71118.1"/>
    </source>
</evidence>
<dbReference type="PANTHER" id="PTHR43818">
    <property type="entry name" value="BCDNA.GH03377"/>
    <property type="match status" value="1"/>
</dbReference>
<dbReference type="PANTHER" id="PTHR43818:SF11">
    <property type="entry name" value="BCDNA.GH03377"/>
    <property type="match status" value="1"/>
</dbReference>
<evidence type="ECO:0000256" key="1">
    <source>
        <dbReference type="ARBA" id="ARBA00023002"/>
    </source>
</evidence>
<dbReference type="Proteomes" id="UP000198873">
    <property type="component" value="Unassembled WGS sequence"/>
</dbReference>
<proteinExistence type="predicted"/>
<dbReference type="SUPFAM" id="SSF51735">
    <property type="entry name" value="NAD(P)-binding Rossmann-fold domains"/>
    <property type="match status" value="1"/>
</dbReference>
<dbReference type="Gene3D" id="3.30.360.10">
    <property type="entry name" value="Dihydrodipicolinate Reductase, domain 2"/>
    <property type="match status" value="1"/>
</dbReference>
<keyword evidence="4" id="KW-1185">Reference proteome</keyword>
<sequence>MSNEQPLPVVLVGARGHGRWHLRNLRRLAARGTVTLAGVCELRPLSAEELGEGLGSPEQGSDLGELLERTDARIVIICTPIHTHADLALTAAKAGAHILLEKPPAPSLAEFRRMTDGIAAAGVACQIGFQSLGSHAVPWIRATLAGGAIGRVRGFGAAGAWVREEAYWQRAPWGGLRRTPDGRDVVDGVLTNPLAHAVATALRLAEADRETDIAGVGLELYRVNDIAADDTSSARMTTTDGTPVVTAVTLAAERPGEPYVEVHGSTGRITFWYKQDRVLLERDGAEPEYSTYDRTDLLENLIAHLRDADVPLLVPPERTGGFMRLVEAVRTAPEPAALPASAWHSEPAEHGPRRVLDGIDALTAAGARQLALYSELGASWAGSTTR</sequence>
<dbReference type="SUPFAM" id="SSF55347">
    <property type="entry name" value="Glyceraldehyde-3-phosphate dehydrogenase-like, C-terminal domain"/>
    <property type="match status" value="1"/>
</dbReference>
<evidence type="ECO:0000259" key="2">
    <source>
        <dbReference type="Pfam" id="PF01408"/>
    </source>
</evidence>
<protein>
    <submittedName>
        <fullName evidence="3">Predicted dehydrogenase</fullName>
    </submittedName>
</protein>
<dbReference type="InterPro" id="IPR050463">
    <property type="entry name" value="Gfo/Idh/MocA_oxidrdct_glycsds"/>
</dbReference>